<feature type="region of interest" description="Disordered" evidence="1">
    <location>
        <begin position="43"/>
        <end position="64"/>
    </location>
</feature>
<evidence type="ECO:0000313" key="3">
    <source>
        <dbReference type="Proteomes" id="UP000703893"/>
    </source>
</evidence>
<comment type="caution">
    <text evidence="2">The sequence shown here is derived from an EMBL/GenBank/DDBJ whole genome shotgun (WGS) entry which is preliminary data.</text>
</comment>
<proteinExistence type="predicted"/>
<sequence>MSSIRSQASDLAPDFPKLNLGSPPVEDDRVGGLILGLRPGCESLRLPEPQKAPGGLAPGMARAR</sequence>
<dbReference type="AlphaFoldDB" id="A0A937X4Y4"/>
<evidence type="ECO:0000313" key="2">
    <source>
        <dbReference type="EMBL" id="MBM3273691.1"/>
    </source>
</evidence>
<reference evidence="2 3" key="1">
    <citation type="submission" date="2019-03" db="EMBL/GenBank/DDBJ databases">
        <title>Lake Tanganyika Metagenome-Assembled Genomes (MAGs).</title>
        <authorList>
            <person name="Tran P."/>
        </authorList>
    </citation>
    <scope>NUCLEOTIDE SEQUENCE [LARGE SCALE GENOMIC DNA]</scope>
    <source>
        <strain evidence="2">K_DeepCast_65m_m2_236</strain>
    </source>
</reference>
<dbReference type="EMBL" id="VGJX01000028">
    <property type="protein sequence ID" value="MBM3273691.1"/>
    <property type="molecule type" value="Genomic_DNA"/>
</dbReference>
<name>A0A937X4Y4_9BACT</name>
<organism evidence="2 3">
    <name type="scientific">Candidatus Tanganyikabacteria bacterium</name>
    <dbReference type="NCBI Taxonomy" id="2961651"/>
    <lineage>
        <taxon>Bacteria</taxon>
        <taxon>Bacillati</taxon>
        <taxon>Candidatus Sericytochromatia</taxon>
        <taxon>Candidatus Tanganyikabacteria</taxon>
    </lineage>
</organism>
<protein>
    <submittedName>
        <fullName evidence="2">Uncharacterized protein</fullName>
    </submittedName>
</protein>
<accession>A0A937X4Y4</accession>
<feature type="region of interest" description="Disordered" evidence="1">
    <location>
        <begin position="1"/>
        <end position="26"/>
    </location>
</feature>
<dbReference type="Proteomes" id="UP000703893">
    <property type="component" value="Unassembled WGS sequence"/>
</dbReference>
<evidence type="ECO:0000256" key="1">
    <source>
        <dbReference type="SAM" id="MobiDB-lite"/>
    </source>
</evidence>
<gene>
    <name evidence="2" type="ORF">FJZ00_00955</name>
</gene>